<dbReference type="PROSITE" id="PS51833">
    <property type="entry name" value="HDOD"/>
    <property type="match status" value="1"/>
</dbReference>
<gene>
    <name evidence="2" type="ORF">G3574_16375</name>
</gene>
<dbReference type="Proteomes" id="UP000482155">
    <property type="component" value="Unassembled WGS sequence"/>
</dbReference>
<dbReference type="AlphaFoldDB" id="A0A6B3SPA3"/>
<evidence type="ECO:0000259" key="1">
    <source>
        <dbReference type="PROSITE" id="PS51833"/>
    </source>
</evidence>
<evidence type="ECO:0000313" key="3">
    <source>
        <dbReference type="Proteomes" id="UP000482155"/>
    </source>
</evidence>
<protein>
    <submittedName>
        <fullName evidence="2">HDOD domain-containing protein</fullName>
    </submittedName>
</protein>
<dbReference type="InterPro" id="IPR013976">
    <property type="entry name" value="HDOD"/>
</dbReference>
<dbReference type="PANTHER" id="PTHR33525:SF4">
    <property type="entry name" value="CYCLIC DI-GMP PHOSPHODIESTERASE CDGJ"/>
    <property type="match status" value="1"/>
</dbReference>
<reference evidence="2 3" key="1">
    <citation type="submission" date="2020-02" db="EMBL/GenBank/DDBJ databases">
        <authorList>
            <person name="Kim M.K."/>
        </authorList>
    </citation>
    <scope>NUCLEOTIDE SEQUENCE [LARGE SCALE GENOMIC DNA]</scope>
    <source>
        <strain evidence="2 3">17J57-3</strain>
    </source>
</reference>
<dbReference type="InterPro" id="IPR052340">
    <property type="entry name" value="RNase_Y/CdgJ"/>
</dbReference>
<feature type="domain" description="HDOD" evidence="1">
    <location>
        <begin position="202"/>
        <end position="388"/>
    </location>
</feature>
<dbReference type="SUPFAM" id="SSF109604">
    <property type="entry name" value="HD-domain/PDEase-like"/>
    <property type="match status" value="1"/>
</dbReference>
<dbReference type="PANTHER" id="PTHR33525">
    <property type="match status" value="1"/>
</dbReference>
<sequence length="404" mass="43977">MQQELFIVREPLLNTQERVLGYELAWQHVINGGAAPTEAEATELVHFVAAEMSDNDDVAPLNDHLVFLEVPVGLMTGNTVDFLPSKGVVLVVRGADLAMPGAIESLATVRAKGFGVCLREANLPGLDKAVLPHLSYVELPVTAGDFAAQLQAYKAFGMPAIKLIARQVSTWQAYDLCASVGMFSFVGKLHLSPRSGQRVRDLNPAQTIILQLMDMVRKNADVKQLEGVLKRDAALSYKLLRFINSAGFGLGCEIQSLKHAVTMLGYSPLYRWLALLLATATTTGYSPVLLQTAVIRGRFAELIGQGFLPKNEAENLFVAGMFSLLDKLLGVPMEDILEKIQLSEPVTQALLSREGIYGPFLALAEASELNNKELERMASSLCISGSRINDCHLSALAWAQNIEL</sequence>
<proteinExistence type="predicted"/>
<dbReference type="Pfam" id="PF08668">
    <property type="entry name" value="HDOD"/>
    <property type="match status" value="1"/>
</dbReference>
<dbReference type="RefSeq" id="WP_163965346.1">
    <property type="nucleotide sequence ID" value="NZ_JAAIVB010000054.1"/>
</dbReference>
<dbReference type="InterPro" id="IPR014408">
    <property type="entry name" value="dGMP_Pdiesterase_EAL/HD-GYP"/>
</dbReference>
<organism evidence="2 3">
    <name type="scientific">Noviherbaspirillum galbum</name>
    <dbReference type="NCBI Taxonomy" id="2709383"/>
    <lineage>
        <taxon>Bacteria</taxon>
        <taxon>Pseudomonadati</taxon>
        <taxon>Pseudomonadota</taxon>
        <taxon>Betaproteobacteria</taxon>
        <taxon>Burkholderiales</taxon>
        <taxon>Oxalobacteraceae</taxon>
        <taxon>Noviherbaspirillum</taxon>
    </lineage>
</organism>
<dbReference type="Gene3D" id="1.10.3210.10">
    <property type="entry name" value="Hypothetical protein af1432"/>
    <property type="match status" value="1"/>
</dbReference>
<accession>A0A6B3SPA3</accession>
<comment type="caution">
    <text evidence="2">The sequence shown here is derived from an EMBL/GenBank/DDBJ whole genome shotgun (WGS) entry which is preliminary data.</text>
</comment>
<evidence type="ECO:0000313" key="2">
    <source>
        <dbReference type="EMBL" id="NEX62664.1"/>
    </source>
</evidence>
<dbReference type="PIRSF" id="PIRSF003180">
    <property type="entry name" value="DiGMPpdiest_YuxH"/>
    <property type="match status" value="1"/>
</dbReference>
<name>A0A6B3SPA3_9BURK</name>
<keyword evidence="3" id="KW-1185">Reference proteome</keyword>
<dbReference type="EMBL" id="JAAIVB010000054">
    <property type="protein sequence ID" value="NEX62664.1"/>
    <property type="molecule type" value="Genomic_DNA"/>
</dbReference>